<name>A0ACC1PV72_9APHY</name>
<keyword evidence="2" id="KW-1185">Reference proteome</keyword>
<protein>
    <submittedName>
        <fullName evidence="1">Uncharacterized protein</fullName>
    </submittedName>
</protein>
<organism evidence="1 2">
    <name type="scientific">Trametes sanguinea</name>
    <dbReference type="NCBI Taxonomy" id="158606"/>
    <lineage>
        <taxon>Eukaryota</taxon>
        <taxon>Fungi</taxon>
        <taxon>Dikarya</taxon>
        <taxon>Basidiomycota</taxon>
        <taxon>Agaricomycotina</taxon>
        <taxon>Agaricomycetes</taxon>
        <taxon>Polyporales</taxon>
        <taxon>Polyporaceae</taxon>
        <taxon>Trametes</taxon>
    </lineage>
</organism>
<proteinExistence type="predicted"/>
<dbReference type="EMBL" id="JANSHE010001389">
    <property type="protein sequence ID" value="KAJ3002923.1"/>
    <property type="molecule type" value="Genomic_DNA"/>
</dbReference>
<accession>A0ACC1PV72</accession>
<dbReference type="Proteomes" id="UP001144978">
    <property type="component" value="Unassembled WGS sequence"/>
</dbReference>
<gene>
    <name evidence="1" type="ORF">NUW54_g5584</name>
</gene>
<comment type="caution">
    <text evidence="1">The sequence shown here is derived from an EMBL/GenBank/DDBJ whole genome shotgun (WGS) entry which is preliminary data.</text>
</comment>
<evidence type="ECO:0000313" key="2">
    <source>
        <dbReference type="Proteomes" id="UP001144978"/>
    </source>
</evidence>
<evidence type="ECO:0000313" key="1">
    <source>
        <dbReference type="EMBL" id="KAJ3002923.1"/>
    </source>
</evidence>
<reference evidence="1" key="1">
    <citation type="submission" date="2022-08" db="EMBL/GenBank/DDBJ databases">
        <title>Genome Sequence of Pycnoporus sanguineus.</title>
        <authorList>
            <person name="Buettner E."/>
        </authorList>
    </citation>
    <scope>NUCLEOTIDE SEQUENCE</scope>
    <source>
        <strain evidence="1">CG-C14</strain>
    </source>
</reference>
<sequence length="123" mass="13788">MAGLVLERMKQNGGLQYYEEVNRRKAKKVYAAIHEGEQKGVFRRKVQQGSESWMNAVFEVLGDGAEKKFLDGAEKKGMKGLKGHRSVGGIRVSLYNAVTEEEVDKLIAYMTEFMAEATREALA</sequence>